<dbReference type="Proteomes" id="UP000217994">
    <property type="component" value="Unassembled WGS sequence"/>
</dbReference>
<accession>A0A2A4FNG7</accession>
<gene>
    <name evidence="1" type="ORF">BZL54_01265</name>
</gene>
<dbReference type="RefSeq" id="WP_133117853.1">
    <property type="nucleotide sequence ID" value="NZ_CP020738.1"/>
</dbReference>
<reference evidence="1 2" key="1">
    <citation type="submission" date="2017-01" db="EMBL/GenBank/DDBJ databases">
        <title>Whole-Genome Shotgun Sequencing of Two beta-Proteobacterial Species in Search of the Bulgecin Biosynthetic Cluster.</title>
        <authorList>
            <person name="Horsman M.E."/>
            <person name="Marous D.R."/>
            <person name="Li R."/>
            <person name="Oliver R.A."/>
            <person name="Byun B."/>
            <person name="Emrich S.J."/>
            <person name="Boggess B."/>
            <person name="Townsend C.A."/>
            <person name="Mobashery S."/>
        </authorList>
    </citation>
    <scope>NUCLEOTIDE SEQUENCE [LARGE SCALE GENOMIC DNA]</scope>
    <source>
        <strain evidence="1 2">ATCC 31433</strain>
    </source>
</reference>
<dbReference type="AlphaFoldDB" id="A0A2A4FNG7"/>
<sequence length="70" mass="7956">MSIEIPTLAPCPKCNEREQISAALHPGTSYVQCDVCRHIGPELMPKRDMTRQQRQELLAAVIRAWNSLPR</sequence>
<dbReference type="EMBL" id="MTZU01000004">
    <property type="protein sequence ID" value="PCE34222.1"/>
    <property type="molecule type" value="Genomic_DNA"/>
</dbReference>
<dbReference type="GeneID" id="97007647"/>
<proteinExistence type="predicted"/>
<comment type="caution">
    <text evidence="1">The sequence shown here is derived from an EMBL/GenBank/DDBJ whole genome shotgun (WGS) entry which is preliminary data.</text>
</comment>
<protein>
    <submittedName>
        <fullName evidence="1">Uncharacterized protein</fullName>
    </submittedName>
</protein>
<name>A0A2A4FNG7_9BURK</name>
<evidence type="ECO:0000313" key="1">
    <source>
        <dbReference type="EMBL" id="PCE34222.1"/>
    </source>
</evidence>
<organism evidence="1 2">
    <name type="scientific">Burkholderia ubonensis subsp. mesacidophila</name>
    <dbReference type="NCBI Taxonomy" id="265293"/>
    <lineage>
        <taxon>Bacteria</taxon>
        <taxon>Pseudomonadati</taxon>
        <taxon>Pseudomonadota</taxon>
        <taxon>Betaproteobacteria</taxon>
        <taxon>Burkholderiales</taxon>
        <taxon>Burkholderiaceae</taxon>
        <taxon>Burkholderia</taxon>
        <taxon>Burkholderia cepacia complex</taxon>
    </lineage>
</organism>
<evidence type="ECO:0000313" key="2">
    <source>
        <dbReference type="Proteomes" id="UP000217994"/>
    </source>
</evidence>